<evidence type="ECO:0000256" key="1">
    <source>
        <dbReference type="SAM" id="MobiDB-lite"/>
    </source>
</evidence>
<dbReference type="Gene3D" id="1.10.10.10">
    <property type="entry name" value="Winged helix-like DNA-binding domain superfamily/Winged helix DNA-binding domain"/>
    <property type="match status" value="1"/>
</dbReference>
<dbReference type="RefSeq" id="WP_160479511.1">
    <property type="nucleotide sequence ID" value="NZ_WTFN01000002.1"/>
</dbReference>
<reference evidence="3 4" key="1">
    <citation type="submission" date="2019-12" db="EMBL/GenBank/DDBJ databases">
        <title>Draft genome sequence of Pseudomonas otitidis recovered from a chicken carcass.</title>
        <authorList>
            <person name="Vieira T.R."/>
            <person name="Oliviera E.F.C."/>
            <person name="Silva N.M.V."/>
            <person name="Sambrano G.E."/>
            <person name="Cibulski S.P."/>
            <person name="Cardoso M.R.I."/>
        </authorList>
    </citation>
    <scope>NUCLEOTIDE SEQUENCE [LARGE SCALE GENOMIC DNA]</scope>
    <source>
        <strain evidence="3 4">25_K</strain>
    </source>
</reference>
<comment type="caution">
    <text evidence="3">The sequence shown here is derived from an EMBL/GenBank/DDBJ whole genome shotgun (WGS) entry which is preliminary data.</text>
</comment>
<dbReference type="Pfam" id="PF12728">
    <property type="entry name" value="HTH_17"/>
    <property type="match status" value="1"/>
</dbReference>
<dbReference type="Proteomes" id="UP000461288">
    <property type="component" value="Unassembled WGS sequence"/>
</dbReference>
<protein>
    <submittedName>
        <fullName evidence="3">Helix-turn-helix domain-containing protein</fullName>
    </submittedName>
</protein>
<sequence length="74" mass="8595">MNTEPWVTAEQVAQHLGVAKDTVYRWRERRGMPAHRIGRLWKFKLSEVDDWVRAGGADDSAHQHDHPHAPQEND</sequence>
<dbReference type="InterPro" id="IPR036388">
    <property type="entry name" value="WH-like_DNA-bd_sf"/>
</dbReference>
<feature type="domain" description="Helix-turn-helix" evidence="2">
    <location>
        <begin position="6"/>
        <end position="54"/>
    </location>
</feature>
<evidence type="ECO:0000313" key="3">
    <source>
        <dbReference type="EMBL" id="MWK54651.1"/>
    </source>
</evidence>
<feature type="region of interest" description="Disordered" evidence="1">
    <location>
        <begin position="55"/>
        <end position="74"/>
    </location>
</feature>
<evidence type="ECO:0000313" key="4">
    <source>
        <dbReference type="Proteomes" id="UP000461288"/>
    </source>
</evidence>
<dbReference type="InterPro" id="IPR009061">
    <property type="entry name" value="DNA-bd_dom_put_sf"/>
</dbReference>
<dbReference type="NCBIfam" id="TIGR01764">
    <property type="entry name" value="excise"/>
    <property type="match status" value="1"/>
</dbReference>
<dbReference type="InterPro" id="IPR041657">
    <property type="entry name" value="HTH_17"/>
</dbReference>
<evidence type="ECO:0000259" key="2">
    <source>
        <dbReference type="Pfam" id="PF12728"/>
    </source>
</evidence>
<proteinExistence type="predicted"/>
<organism evidence="3 4">
    <name type="scientific">Metapseudomonas otitidis</name>
    <dbReference type="NCBI Taxonomy" id="319939"/>
    <lineage>
        <taxon>Bacteria</taxon>
        <taxon>Pseudomonadati</taxon>
        <taxon>Pseudomonadota</taxon>
        <taxon>Gammaproteobacteria</taxon>
        <taxon>Pseudomonadales</taxon>
        <taxon>Pseudomonadaceae</taxon>
        <taxon>Metapseudomonas</taxon>
    </lineage>
</organism>
<dbReference type="SUPFAM" id="SSF46955">
    <property type="entry name" value="Putative DNA-binding domain"/>
    <property type="match status" value="1"/>
</dbReference>
<gene>
    <name evidence="3" type="ORF">GO594_01555</name>
</gene>
<dbReference type="AlphaFoldDB" id="A0A7X3KRQ0"/>
<dbReference type="GO" id="GO:0003677">
    <property type="term" value="F:DNA binding"/>
    <property type="evidence" value="ECO:0007669"/>
    <property type="project" value="InterPro"/>
</dbReference>
<dbReference type="EMBL" id="WTFN01000002">
    <property type="protein sequence ID" value="MWK54651.1"/>
    <property type="molecule type" value="Genomic_DNA"/>
</dbReference>
<feature type="compositionally biased region" description="Basic and acidic residues" evidence="1">
    <location>
        <begin position="59"/>
        <end position="74"/>
    </location>
</feature>
<dbReference type="InterPro" id="IPR010093">
    <property type="entry name" value="SinI_DNA-bd"/>
</dbReference>
<accession>A0A7X3KRQ0</accession>
<name>A0A7X3KRQ0_9GAMM</name>